<dbReference type="Proteomes" id="UP000541444">
    <property type="component" value="Unassembled WGS sequence"/>
</dbReference>
<proteinExistence type="predicted"/>
<accession>A0A7J7MT63</accession>
<keyword evidence="3" id="KW-1185">Reference proteome</keyword>
<gene>
    <name evidence="2" type="ORF">GIB67_015204</name>
</gene>
<evidence type="ECO:0000256" key="1">
    <source>
        <dbReference type="SAM" id="MobiDB-lite"/>
    </source>
</evidence>
<protein>
    <submittedName>
        <fullName evidence="2">Uncharacterized protein</fullName>
    </submittedName>
</protein>
<dbReference type="AlphaFoldDB" id="A0A7J7MT63"/>
<dbReference type="EMBL" id="JACGCM010001245">
    <property type="protein sequence ID" value="KAF6157888.1"/>
    <property type="molecule type" value="Genomic_DNA"/>
</dbReference>
<reference evidence="2 3" key="1">
    <citation type="journal article" date="2020" name="IScience">
        <title>Genome Sequencing of the Endangered Kingdonia uniflora (Circaeasteraceae, Ranunculales) Reveals Potential Mechanisms of Evolutionary Specialization.</title>
        <authorList>
            <person name="Sun Y."/>
            <person name="Deng T."/>
            <person name="Zhang A."/>
            <person name="Moore M.J."/>
            <person name="Landis J.B."/>
            <person name="Lin N."/>
            <person name="Zhang H."/>
            <person name="Zhang X."/>
            <person name="Huang J."/>
            <person name="Zhang X."/>
            <person name="Sun H."/>
            <person name="Wang H."/>
        </authorList>
    </citation>
    <scope>NUCLEOTIDE SEQUENCE [LARGE SCALE GENOMIC DNA]</scope>
    <source>
        <strain evidence="2">TB1705</strain>
        <tissue evidence="2">Leaf</tissue>
    </source>
</reference>
<evidence type="ECO:0000313" key="3">
    <source>
        <dbReference type="Proteomes" id="UP000541444"/>
    </source>
</evidence>
<dbReference type="OrthoDB" id="1735256at2759"/>
<evidence type="ECO:0000313" key="2">
    <source>
        <dbReference type="EMBL" id="KAF6157888.1"/>
    </source>
</evidence>
<feature type="region of interest" description="Disordered" evidence="1">
    <location>
        <begin position="29"/>
        <end position="69"/>
    </location>
</feature>
<organism evidence="2 3">
    <name type="scientific">Kingdonia uniflora</name>
    <dbReference type="NCBI Taxonomy" id="39325"/>
    <lineage>
        <taxon>Eukaryota</taxon>
        <taxon>Viridiplantae</taxon>
        <taxon>Streptophyta</taxon>
        <taxon>Embryophyta</taxon>
        <taxon>Tracheophyta</taxon>
        <taxon>Spermatophyta</taxon>
        <taxon>Magnoliopsida</taxon>
        <taxon>Ranunculales</taxon>
        <taxon>Circaeasteraceae</taxon>
        <taxon>Kingdonia</taxon>
    </lineage>
</organism>
<comment type="caution">
    <text evidence="2">The sequence shown here is derived from an EMBL/GenBank/DDBJ whole genome shotgun (WGS) entry which is preliminary data.</text>
</comment>
<name>A0A7J7MT63_9MAGN</name>
<sequence>MIGRKPLYLAVSQLKEERKARLQAHFAQIREPSGMTPPPSALPGFHHGPRLAQGGAPLLPPQPAGCDFQ</sequence>